<name>A0AAN7AF16_9PEZI</name>
<feature type="non-terminal residue" evidence="1">
    <location>
        <position position="208"/>
    </location>
</feature>
<dbReference type="PANTHER" id="PTHR33112">
    <property type="entry name" value="DOMAIN PROTEIN, PUTATIVE-RELATED"/>
    <property type="match status" value="1"/>
</dbReference>
<dbReference type="EMBL" id="MU864544">
    <property type="protein sequence ID" value="KAK4183487.1"/>
    <property type="molecule type" value="Genomic_DNA"/>
</dbReference>
<evidence type="ECO:0000313" key="1">
    <source>
        <dbReference type="EMBL" id="KAK4183487.1"/>
    </source>
</evidence>
<protein>
    <submittedName>
        <fullName evidence="1">Uncharacterized protein</fullName>
    </submittedName>
</protein>
<sequence>MRGQVQESFLSRRILIFGLRQLYWSRVNSYAGAGGNFTNLTNRQIPASAAPVTDINTIGTLIYLPADAQWNTIVSDYTVTQLGWGSDKLLAVSALARQLVQISKHRGEDACYIAGLLVNHLEPTTWLPQLLWHLEDPSIAVRPTAPEYRAPSWSWASLDGRIAMKSNSTVRDKTYYATVDSYHVDLSFVDSPFGALKGANIVLSAHVL</sequence>
<reference evidence="1" key="2">
    <citation type="submission" date="2023-05" db="EMBL/GenBank/DDBJ databases">
        <authorList>
            <consortium name="Lawrence Berkeley National Laboratory"/>
            <person name="Steindorff A."/>
            <person name="Hensen N."/>
            <person name="Bonometti L."/>
            <person name="Westerberg I."/>
            <person name="Brannstrom I.O."/>
            <person name="Guillou S."/>
            <person name="Cros-Aarteil S."/>
            <person name="Calhoun S."/>
            <person name="Haridas S."/>
            <person name="Kuo A."/>
            <person name="Mondo S."/>
            <person name="Pangilinan J."/>
            <person name="Riley R."/>
            <person name="Labutti K."/>
            <person name="Andreopoulos B."/>
            <person name="Lipzen A."/>
            <person name="Chen C."/>
            <person name="Yanf M."/>
            <person name="Daum C."/>
            <person name="Ng V."/>
            <person name="Clum A."/>
            <person name="Ohm R."/>
            <person name="Martin F."/>
            <person name="Silar P."/>
            <person name="Natvig D."/>
            <person name="Lalanne C."/>
            <person name="Gautier V."/>
            <person name="Ament-Velasquez S.L."/>
            <person name="Kruys A."/>
            <person name="Hutchinson M.I."/>
            <person name="Powell A.J."/>
            <person name="Barry K."/>
            <person name="Miller A.N."/>
            <person name="Grigoriev I.V."/>
            <person name="Debuchy R."/>
            <person name="Gladieux P."/>
            <person name="Thoren M.H."/>
            <person name="Johannesson H."/>
        </authorList>
    </citation>
    <scope>NUCLEOTIDE SEQUENCE</scope>
    <source>
        <strain evidence="1">PSN309</strain>
    </source>
</reference>
<reference evidence="1" key="1">
    <citation type="journal article" date="2023" name="Mol. Phylogenet. Evol.">
        <title>Genome-scale phylogeny and comparative genomics of the fungal order Sordariales.</title>
        <authorList>
            <person name="Hensen N."/>
            <person name="Bonometti L."/>
            <person name="Westerberg I."/>
            <person name="Brannstrom I.O."/>
            <person name="Guillou S."/>
            <person name="Cros-Aarteil S."/>
            <person name="Calhoun S."/>
            <person name="Haridas S."/>
            <person name="Kuo A."/>
            <person name="Mondo S."/>
            <person name="Pangilinan J."/>
            <person name="Riley R."/>
            <person name="LaButti K."/>
            <person name="Andreopoulos B."/>
            <person name="Lipzen A."/>
            <person name="Chen C."/>
            <person name="Yan M."/>
            <person name="Daum C."/>
            <person name="Ng V."/>
            <person name="Clum A."/>
            <person name="Steindorff A."/>
            <person name="Ohm R.A."/>
            <person name="Martin F."/>
            <person name="Silar P."/>
            <person name="Natvig D.O."/>
            <person name="Lalanne C."/>
            <person name="Gautier V."/>
            <person name="Ament-Velasquez S.L."/>
            <person name="Kruys A."/>
            <person name="Hutchinson M.I."/>
            <person name="Powell A.J."/>
            <person name="Barry K."/>
            <person name="Miller A.N."/>
            <person name="Grigoriev I.V."/>
            <person name="Debuchy R."/>
            <person name="Gladieux P."/>
            <person name="Hiltunen Thoren M."/>
            <person name="Johannesson H."/>
        </authorList>
    </citation>
    <scope>NUCLEOTIDE SEQUENCE</scope>
    <source>
        <strain evidence="1">PSN309</strain>
    </source>
</reference>
<evidence type="ECO:0000313" key="2">
    <source>
        <dbReference type="Proteomes" id="UP001302126"/>
    </source>
</evidence>
<comment type="caution">
    <text evidence="1">The sequence shown here is derived from an EMBL/GenBank/DDBJ whole genome shotgun (WGS) entry which is preliminary data.</text>
</comment>
<keyword evidence="2" id="KW-1185">Reference proteome</keyword>
<accession>A0AAN7AF16</accession>
<dbReference type="Proteomes" id="UP001302126">
    <property type="component" value="Unassembled WGS sequence"/>
</dbReference>
<organism evidence="1 2">
    <name type="scientific">Podospora australis</name>
    <dbReference type="NCBI Taxonomy" id="1536484"/>
    <lineage>
        <taxon>Eukaryota</taxon>
        <taxon>Fungi</taxon>
        <taxon>Dikarya</taxon>
        <taxon>Ascomycota</taxon>
        <taxon>Pezizomycotina</taxon>
        <taxon>Sordariomycetes</taxon>
        <taxon>Sordariomycetidae</taxon>
        <taxon>Sordariales</taxon>
        <taxon>Podosporaceae</taxon>
        <taxon>Podospora</taxon>
    </lineage>
</organism>
<dbReference type="PANTHER" id="PTHR33112:SF15">
    <property type="entry name" value="HETEROKARYON INCOMPATIBILITY DOMAIN-CONTAINING PROTEIN"/>
    <property type="match status" value="1"/>
</dbReference>
<proteinExistence type="predicted"/>
<gene>
    <name evidence="1" type="ORF">QBC35DRAFT_393762</name>
</gene>
<dbReference type="AlphaFoldDB" id="A0AAN7AF16"/>